<feature type="region of interest" description="Disordered" evidence="1">
    <location>
        <begin position="29"/>
        <end position="53"/>
    </location>
</feature>
<dbReference type="EMBL" id="BGZK01002213">
    <property type="protein sequence ID" value="GBP91825.1"/>
    <property type="molecule type" value="Genomic_DNA"/>
</dbReference>
<keyword evidence="3" id="KW-1185">Reference proteome</keyword>
<comment type="caution">
    <text evidence="2">The sequence shown here is derived from an EMBL/GenBank/DDBJ whole genome shotgun (WGS) entry which is preliminary data.</text>
</comment>
<accession>A0A4C1ZYU7</accession>
<protein>
    <submittedName>
        <fullName evidence="2">Uncharacterized protein</fullName>
    </submittedName>
</protein>
<proteinExistence type="predicted"/>
<dbReference type="AlphaFoldDB" id="A0A4C1ZYU7"/>
<sequence>MDDILKIPFIHKREVPGAVFSRAAARPGRIHDGGARAPLTTLQPARRPDESQQQKRYFTPVFCERVVLHRYSGPILVLQPNWSKRDYVIVNLVLEKIYDGYPRCATVLLFASTAFFGSKSIRVFYGHVTSYATGPPAAARLC</sequence>
<name>A0A4C1ZYU7_EUMVA</name>
<reference evidence="2 3" key="1">
    <citation type="journal article" date="2019" name="Commun. Biol.">
        <title>The bagworm genome reveals a unique fibroin gene that provides high tensile strength.</title>
        <authorList>
            <person name="Kono N."/>
            <person name="Nakamura H."/>
            <person name="Ohtoshi R."/>
            <person name="Tomita M."/>
            <person name="Numata K."/>
            <person name="Arakawa K."/>
        </authorList>
    </citation>
    <scope>NUCLEOTIDE SEQUENCE [LARGE SCALE GENOMIC DNA]</scope>
</reference>
<gene>
    <name evidence="2" type="ORF">EVAR_51000_1</name>
</gene>
<evidence type="ECO:0000256" key="1">
    <source>
        <dbReference type="SAM" id="MobiDB-lite"/>
    </source>
</evidence>
<evidence type="ECO:0000313" key="3">
    <source>
        <dbReference type="Proteomes" id="UP000299102"/>
    </source>
</evidence>
<organism evidence="2 3">
    <name type="scientific">Eumeta variegata</name>
    <name type="common">Bagworm moth</name>
    <name type="synonym">Eumeta japonica</name>
    <dbReference type="NCBI Taxonomy" id="151549"/>
    <lineage>
        <taxon>Eukaryota</taxon>
        <taxon>Metazoa</taxon>
        <taxon>Ecdysozoa</taxon>
        <taxon>Arthropoda</taxon>
        <taxon>Hexapoda</taxon>
        <taxon>Insecta</taxon>
        <taxon>Pterygota</taxon>
        <taxon>Neoptera</taxon>
        <taxon>Endopterygota</taxon>
        <taxon>Lepidoptera</taxon>
        <taxon>Glossata</taxon>
        <taxon>Ditrysia</taxon>
        <taxon>Tineoidea</taxon>
        <taxon>Psychidae</taxon>
        <taxon>Oiketicinae</taxon>
        <taxon>Eumeta</taxon>
    </lineage>
</organism>
<dbReference type="Proteomes" id="UP000299102">
    <property type="component" value="Unassembled WGS sequence"/>
</dbReference>
<evidence type="ECO:0000313" key="2">
    <source>
        <dbReference type="EMBL" id="GBP91825.1"/>
    </source>
</evidence>